<keyword evidence="2" id="KW-1185">Reference proteome</keyword>
<protein>
    <recommendedName>
        <fullName evidence="3">Damage-inducible protein DinB</fullName>
    </recommendedName>
</protein>
<reference evidence="1 2" key="1">
    <citation type="submission" date="2021-01" db="EMBL/GenBank/DDBJ databases">
        <title>Whole genome shotgun sequence of Asanoa iriomotensis NBRC 100142.</title>
        <authorList>
            <person name="Komaki H."/>
            <person name="Tamura T."/>
        </authorList>
    </citation>
    <scope>NUCLEOTIDE SEQUENCE [LARGE SCALE GENOMIC DNA]</scope>
    <source>
        <strain evidence="1 2">NBRC 100142</strain>
    </source>
</reference>
<proteinExistence type="predicted"/>
<name>A0ABQ4C943_9ACTN</name>
<evidence type="ECO:0008006" key="3">
    <source>
        <dbReference type="Google" id="ProtNLM"/>
    </source>
</evidence>
<accession>A0ABQ4C943</accession>
<sequence length="171" mass="19528">MTWTAPEIERRNEPYVADERTMLQGWLDLHRDTLLWKCQGLTGEQLTRRTAEPSTLSLLGLVRHMAAVERSWFHRAAGAPHEDLYYTEENPDGDLNDGTAESAEADFATFRAECAKADAVVADLPLDHTFDTTRNRTISLRWVYTHMIEEYARHNGHADLLRERLDGTTGD</sequence>
<dbReference type="Gene3D" id="1.20.120.450">
    <property type="entry name" value="dinb family like domain"/>
    <property type="match status" value="1"/>
</dbReference>
<dbReference type="InterPro" id="IPR007061">
    <property type="entry name" value="MST-like"/>
</dbReference>
<dbReference type="RefSeq" id="WP_203706134.1">
    <property type="nucleotide sequence ID" value="NZ_BAAALU010000025.1"/>
</dbReference>
<dbReference type="EMBL" id="BONC01000045">
    <property type="protein sequence ID" value="GIF59295.1"/>
    <property type="molecule type" value="Genomic_DNA"/>
</dbReference>
<evidence type="ECO:0000313" key="2">
    <source>
        <dbReference type="Proteomes" id="UP000624325"/>
    </source>
</evidence>
<dbReference type="SUPFAM" id="SSF109854">
    <property type="entry name" value="DinB/YfiT-like putative metalloenzymes"/>
    <property type="match status" value="1"/>
</dbReference>
<organism evidence="1 2">
    <name type="scientific">Asanoa iriomotensis</name>
    <dbReference type="NCBI Taxonomy" id="234613"/>
    <lineage>
        <taxon>Bacteria</taxon>
        <taxon>Bacillati</taxon>
        <taxon>Actinomycetota</taxon>
        <taxon>Actinomycetes</taxon>
        <taxon>Micromonosporales</taxon>
        <taxon>Micromonosporaceae</taxon>
        <taxon>Asanoa</taxon>
    </lineage>
</organism>
<dbReference type="Proteomes" id="UP000624325">
    <property type="component" value="Unassembled WGS sequence"/>
</dbReference>
<dbReference type="InterPro" id="IPR034660">
    <property type="entry name" value="DinB/YfiT-like"/>
</dbReference>
<gene>
    <name evidence="1" type="ORF">Air01nite_53900</name>
</gene>
<dbReference type="Pfam" id="PF04978">
    <property type="entry name" value="MST"/>
    <property type="match status" value="1"/>
</dbReference>
<comment type="caution">
    <text evidence="1">The sequence shown here is derived from an EMBL/GenBank/DDBJ whole genome shotgun (WGS) entry which is preliminary data.</text>
</comment>
<evidence type="ECO:0000313" key="1">
    <source>
        <dbReference type="EMBL" id="GIF59295.1"/>
    </source>
</evidence>